<gene>
    <name evidence="1" type="ORF">IJ22_20650</name>
</gene>
<accession>A0A0U2VSF9</accession>
<dbReference type="InterPro" id="IPR036249">
    <property type="entry name" value="Thioredoxin-like_sf"/>
</dbReference>
<evidence type="ECO:0000313" key="2">
    <source>
        <dbReference type="Proteomes" id="UP000061660"/>
    </source>
</evidence>
<dbReference type="SUPFAM" id="SSF52833">
    <property type="entry name" value="Thioredoxin-like"/>
    <property type="match status" value="1"/>
</dbReference>
<reference evidence="1 2" key="2">
    <citation type="journal article" date="2016" name="Genome Announc.">
        <title>Complete Genome Sequences of Two Interactive Moderate Thermophiles, Paenibacillus napthalenovorans 32O-Y and Paenibacillus sp. 32O-W.</title>
        <authorList>
            <person name="Butler R.R.III."/>
            <person name="Wang J."/>
            <person name="Stark B.C."/>
            <person name="Pombert J.F."/>
        </authorList>
    </citation>
    <scope>NUCLEOTIDE SEQUENCE [LARGE SCALE GENOMIC DNA]</scope>
    <source>
        <strain evidence="1 2">32O-Y</strain>
    </source>
</reference>
<keyword evidence="2" id="KW-1185">Reference proteome</keyword>
<dbReference type="EMBL" id="CP013652">
    <property type="protein sequence ID" value="ALS22439.1"/>
    <property type="molecule type" value="Genomic_DNA"/>
</dbReference>
<name>A0A0U2VSF9_9BACL</name>
<dbReference type="Pfam" id="PF11009">
    <property type="entry name" value="BrxC"/>
    <property type="match status" value="1"/>
</dbReference>
<dbReference type="STRING" id="162209.IJ22_20650"/>
<dbReference type="OrthoDB" id="677051at2"/>
<evidence type="ECO:0000313" key="1">
    <source>
        <dbReference type="EMBL" id="ALS22439.1"/>
    </source>
</evidence>
<dbReference type="AlphaFoldDB" id="A0A0U2VSF9"/>
<dbReference type="NCBIfam" id="TIGR04019">
    <property type="entry name" value="B_thiol_YtxJ"/>
    <property type="match status" value="1"/>
</dbReference>
<dbReference type="Proteomes" id="UP000061660">
    <property type="component" value="Chromosome"/>
</dbReference>
<dbReference type="Gene3D" id="3.40.30.10">
    <property type="entry name" value="Glutaredoxin"/>
    <property type="match status" value="1"/>
</dbReference>
<protein>
    <submittedName>
        <fullName evidence="1">General stress protein</fullName>
    </submittedName>
</protein>
<dbReference type="KEGG" id="pnp:IJ22_20650"/>
<reference evidence="2" key="1">
    <citation type="submission" date="2015-12" db="EMBL/GenBank/DDBJ databases">
        <title>Complete genome sequences of two moderately thermophilic Paenibacillus species.</title>
        <authorList>
            <person name="Butler R.III."/>
            <person name="Wang J."/>
            <person name="Stark B.C."/>
            <person name="Pombert J.-F."/>
        </authorList>
    </citation>
    <scope>NUCLEOTIDE SEQUENCE [LARGE SCALE GENOMIC DNA]</scope>
    <source>
        <strain evidence="2">32O-Y</strain>
    </source>
</reference>
<organism evidence="1 2">
    <name type="scientific">Paenibacillus naphthalenovorans</name>
    <dbReference type="NCBI Taxonomy" id="162209"/>
    <lineage>
        <taxon>Bacteria</taxon>
        <taxon>Bacillati</taxon>
        <taxon>Bacillota</taxon>
        <taxon>Bacilli</taxon>
        <taxon>Bacillales</taxon>
        <taxon>Paenibacillaceae</taxon>
        <taxon>Paenibacillus</taxon>
    </lineage>
</organism>
<sequence>MAHWKEITTNEEWNTIFEGTTSKPVVVLKHSTACPVSANALEEFEGYLSKNPNTDVDYILVKVIESRPVSNQIAEDTGIKHASPQILYIKNKVTVWNTSHWSITKQHMSAVLN</sequence>
<dbReference type="PATRIC" id="fig|162209.4.peg.2190"/>
<dbReference type="RefSeq" id="WP_062408704.1">
    <property type="nucleotide sequence ID" value="NZ_CP013652.1"/>
</dbReference>
<proteinExistence type="predicted"/>
<dbReference type="InterPro" id="IPR022551">
    <property type="entry name" value="BrxC"/>
</dbReference>